<reference evidence="8 9" key="2">
    <citation type="submission" date="2020-06" db="EMBL/GenBank/DDBJ databases">
        <title>Polyphasic characterization of a Rahnella strain isolated from tree sap.</title>
        <authorList>
            <person name="Kim I.S."/>
        </authorList>
    </citation>
    <scope>NUCLEOTIDE SEQUENCE [LARGE SCALE GENOMIC DNA]</scope>
    <source>
        <strain evidence="8 9">SAP-1</strain>
    </source>
</reference>
<evidence type="ECO:0000313" key="9">
    <source>
        <dbReference type="Proteomes" id="UP000585363"/>
    </source>
</evidence>
<name>A0A848MQ00_9GAMM</name>
<keyword evidence="4 6" id="KW-1133">Transmembrane helix</keyword>
<gene>
    <name evidence="8" type="ORF">GW590_18905</name>
</gene>
<dbReference type="RefSeq" id="WP_169404643.1">
    <property type="nucleotide sequence ID" value="NZ_JAADJU010000011.1"/>
</dbReference>
<feature type="transmembrane region" description="Helical" evidence="6">
    <location>
        <begin position="212"/>
        <end position="231"/>
    </location>
</feature>
<dbReference type="InterPro" id="IPR007895">
    <property type="entry name" value="MASE1"/>
</dbReference>
<feature type="domain" description="MASE1" evidence="7">
    <location>
        <begin position="16"/>
        <end position="291"/>
    </location>
</feature>
<dbReference type="Proteomes" id="UP000585363">
    <property type="component" value="Unassembled WGS sequence"/>
</dbReference>
<keyword evidence="3 6" id="KW-0812">Transmembrane</keyword>
<keyword evidence="5 6" id="KW-0472">Membrane</keyword>
<keyword evidence="9" id="KW-1185">Reference proteome</keyword>
<feature type="transmembrane region" description="Helical" evidence="6">
    <location>
        <begin position="274"/>
        <end position="295"/>
    </location>
</feature>
<feature type="transmembrane region" description="Helical" evidence="6">
    <location>
        <begin position="37"/>
        <end position="60"/>
    </location>
</feature>
<evidence type="ECO:0000256" key="5">
    <source>
        <dbReference type="ARBA" id="ARBA00023136"/>
    </source>
</evidence>
<feature type="transmembrane region" description="Helical" evidence="6">
    <location>
        <begin position="111"/>
        <end position="137"/>
    </location>
</feature>
<evidence type="ECO:0000313" key="8">
    <source>
        <dbReference type="EMBL" id="NMP28932.1"/>
    </source>
</evidence>
<feature type="transmembrane region" description="Helical" evidence="6">
    <location>
        <begin position="238"/>
        <end position="254"/>
    </location>
</feature>
<feature type="transmembrane region" description="Helical" evidence="6">
    <location>
        <begin position="185"/>
        <end position="206"/>
    </location>
</feature>
<organism evidence="8 9">
    <name type="scientific">Rouxiella aceris</name>
    <dbReference type="NCBI Taxonomy" id="2703884"/>
    <lineage>
        <taxon>Bacteria</taxon>
        <taxon>Pseudomonadati</taxon>
        <taxon>Pseudomonadota</taxon>
        <taxon>Gammaproteobacteria</taxon>
        <taxon>Enterobacterales</taxon>
        <taxon>Yersiniaceae</taxon>
        <taxon>Rouxiella</taxon>
    </lineage>
</organism>
<feature type="transmembrane region" description="Helical" evidence="6">
    <location>
        <begin position="6"/>
        <end position="25"/>
    </location>
</feature>
<evidence type="ECO:0000259" key="7">
    <source>
        <dbReference type="Pfam" id="PF05231"/>
    </source>
</evidence>
<comment type="subcellular location">
    <subcellularLocation>
        <location evidence="1">Cell membrane</location>
        <topology evidence="1">Multi-pass membrane protein</topology>
    </subcellularLocation>
</comment>
<feature type="transmembrane region" description="Helical" evidence="6">
    <location>
        <begin position="80"/>
        <end position="99"/>
    </location>
</feature>
<dbReference type="Pfam" id="PF05231">
    <property type="entry name" value="MASE1"/>
    <property type="match status" value="1"/>
</dbReference>
<evidence type="ECO:0000256" key="4">
    <source>
        <dbReference type="ARBA" id="ARBA00022989"/>
    </source>
</evidence>
<evidence type="ECO:0000256" key="1">
    <source>
        <dbReference type="ARBA" id="ARBA00004651"/>
    </source>
</evidence>
<reference evidence="8 9" key="1">
    <citation type="submission" date="2020-01" db="EMBL/GenBank/DDBJ databases">
        <authorList>
            <person name="Lee S.D."/>
        </authorList>
    </citation>
    <scope>NUCLEOTIDE SEQUENCE [LARGE SCALE GENOMIC DNA]</scope>
    <source>
        <strain evidence="8 9">SAP-1</strain>
    </source>
</reference>
<dbReference type="AlphaFoldDB" id="A0A848MQ00"/>
<keyword evidence="2" id="KW-1003">Cell membrane</keyword>
<evidence type="ECO:0000256" key="2">
    <source>
        <dbReference type="ARBA" id="ARBA00022475"/>
    </source>
</evidence>
<feature type="transmembrane region" description="Helical" evidence="6">
    <location>
        <begin position="149"/>
        <end position="173"/>
    </location>
</feature>
<comment type="caution">
    <text evidence="8">The sequence shown here is derived from an EMBL/GenBank/DDBJ whole genome shotgun (WGS) entry which is preliminary data.</text>
</comment>
<protein>
    <recommendedName>
        <fullName evidence="7">MASE1 domain-containing protein</fullName>
    </recommendedName>
</protein>
<proteinExistence type="predicted"/>
<dbReference type="EMBL" id="JAADJU010000011">
    <property type="protein sequence ID" value="NMP28932.1"/>
    <property type="molecule type" value="Genomic_DNA"/>
</dbReference>
<accession>A0A848MQ00</accession>
<dbReference type="GO" id="GO:0005886">
    <property type="term" value="C:plasma membrane"/>
    <property type="evidence" value="ECO:0007669"/>
    <property type="project" value="UniProtKB-SubCell"/>
</dbReference>
<sequence length="424" mass="47493">MPKWTFPLKWFLFSISYLSLAFLCLETRDNGSLSSTIWLPAGLTLGILCSTPLLQWPIWVLSAGMLHILASLLHQRPLDIALVFALNDLVILCLSAYIWQSVRNSSAQFSNMLAMGGFIIIVLAASALGGMTTFYSLHMLGYPAVLSHFLSWSISNATGCLAITPLFVVNQLIQQSINNRTGWNHYLQIAAIIALSAALFLQDGIYLTDLPVMDFLLYLLFGLTLLSSLFIKERQLSLLYVTQALIVSIATLYNRGPYSIAIYPGNSGITASQLYLLALFIFGMLVRSRVTDVLFAKKHSEQQYRLAQAVTPGQSHFQFQININQQKVIWRDPIDKLLNLPERFVATPALLLGRMHAEDREFFLPWFNGEQQTTASPYTHPVRLILTGVTFCDGQIALFSDHDNTANLYLNGLLIVYQDQLNLC</sequence>
<evidence type="ECO:0000256" key="3">
    <source>
        <dbReference type="ARBA" id="ARBA00022692"/>
    </source>
</evidence>
<evidence type="ECO:0000256" key="6">
    <source>
        <dbReference type="SAM" id="Phobius"/>
    </source>
</evidence>